<evidence type="ECO:0000256" key="1">
    <source>
        <dbReference type="SAM" id="MobiDB-lite"/>
    </source>
</evidence>
<keyword evidence="4" id="KW-1185">Reference proteome</keyword>
<accession>X6LMB9</accession>
<keyword evidence="2" id="KW-0472">Membrane</keyword>
<name>X6LMB9_RETFI</name>
<proteinExistence type="predicted"/>
<dbReference type="EMBL" id="ASPP01036173">
    <property type="protein sequence ID" value="ETO02292.1"/>
    <property type="molecule type" value="Genomic_DNA"/>
</dbReference>
<evidence type="ECO:0000256" key="2">
    <source>
        <dbReference type="SAM" id="Phobius"/>
    </source>
</evidence>
<feature type="non-terminal residue" evidence="3">
    <location>
        <position position="1"/>
    </location>
</feature>
<feature type="transmembrane region" description="Helical" evidence="2">
    <location>
        <begin position="124"/>
        <end position="143"/>
    </location>
</feature>
<sequence length="150" mass="16774">LNGTMKESIKMEHKEENDTSEGPSAAGHTGYGLAGLQLASKSNRKRASKVLKEKMICDSSGAVIGDVGVDVKCDNKLDIHTTTTDGTHKCRPFADIQCGSLQDHRAELIDDHKGYLYLVCDKTIMYKSSLFFFFYACFIFHYAHFVKKKK</sequence>
<evidence type="ECO:0000313" key="3">
    <source>
        <dbReference type="EMBL" id="ETO02292.1"/>
    </source>
</evidence>
<keyword evidence="2" id="KW-1133">Transmembrane helix</keyword>
<reference evidence="3 4" key="1">
    <citation type="journal article" date="2013" name="Curr. Biol.">
        <title>The Genome of the Foraminiferan Reticulomyxa filosa.</title>
        <authorList>
            <person name="Glockner G."/>
            <person name="Hulsmann N."/>
            <person name="Schleicher M."/>
            <person name="Noegel A.A."/>
            <person name="Eichinger L."/>
            <person name="Gallinger C."/>
            <person name="Pawlowski J."/>
            <person name="Sierra R."/>
            <person name="Euteneuer U."/>
            <person name="Pillet L."/>
            <person name="Moustafa A."/>
            <person name="Platzer M."/>
            <person name="Groth M."/>
            <person name="Szafranski K."/>
            <person name="Schliwa M."/>
        </authorList>
    </citation>
    <scope>NUCLEOTIDE SEQUENCE [LARGE SCALE GENOMIC DNA]</scope>
</reference>
<feature type="region of interest" description="Disordered" evidence="1">
    <location>
        <begin position="1"/>
        <end position="26"/>
    </location>
</feature>
<keyword evidence="2" id="KW-0812">Transmembrane</keyword>
<evidence type="ECO:0000313" key="4">
    <source>
        <dbReference type="Proteomes" id="UP000023152"/>
    </source>
</evidence>
<dbReference type="Proteomes" id="UP000023152">
    <property type="component" value="Unassembled WGS sequence"/>
</dbReference>
<dbReference type="AlphaFoldDB" id="X6LMB9"/>
<comment type="caution">
    <text evidence="3">The sequence shown here is derived from an EMBL/GenBank/DDBJ whole genome shotgun (WGS) entry which is preliminary data.</text>
</comment>
<organism evidence="3 4">
    <name type="scientific">Reticulomyxa filosa</name>
    <dbReference type="NCBI Taxonomy" id="46433"/>
    <lineage>
        <taxon>Eukaryota</taxon>
        <taxon>Sar</taxon>
        <taxon>Rhizaria</taxon>
        <taxon>Retaria</taxon>
        <taxon>Foraminifera</taxon>
        <taxon>Monothalamids</taxon>
        <taxon>Reticulomyxidae</taxon>
        <taxon>Reticulomyxa</taxon>
    </lineage>
</organism>
<feature type="compositionally biased region" description="Basic and acidic residues" evidence="1">
    <location>
        <begin position="7"/>
        <end position="17"/>
    </location>
</feature>
<gene>
    <name evidence="3" type="ORF">RFI_35144</name>
</gene>
<protein>
    <submittedName>
        <fullName evidence="3">Uncharacterized protein</fullName>
    </submittedName>
</protein>